<proteinExistence type="predicted"/>
<accession>A0AAV7TMX9</accession>
<name>A0AAV7TMX9_PLEWA</name>
<dbReference type="Proteomes" id="UP001066276">
    <property type="component" value="Chromosome 3_2"/>
</dbReference>
<reference evidence="1" key="1">
    <citation type="journal article" date="2022" name="bioRxiv">
        <title>Sequencing and chromosome-scale assembly of the giantPleurodeles waltlgenome.</title>
        <authorList>
            <person name="Brown T."/>
            <person name="Elewa A."/>
            <person name="Iarovenko S."/>
            <person name="Subramanian E."/>
            <person name="Araus A.J."/>
            <person name="Petzold A."/>
            <person name="Susuki M."/>
            <person name="Suzuki K.-i.T."/>
            <person name="Hayashi T."/>
            <person name="Toyoda A."/>
            <person name="Oliveira C."/>
            <person name="Osipova E."/>
            <person name="Leigh N.D."/>
            <person name="Simon A."/>
            <person name="Yun M.H."/>
        </authorList>
    </citation>
    <scope>NUCLEOTIDE SEQUENCE</scope>
    <source>
        <strain evidence="1">20211129_DDA</strain>
        <tissue evidence="1">Liver</tissue>
    </source>
</reference>
<comment type="caution">
    <text evidence="1">The sequence shown here is derived from an EMBL/GenBank/DDBJ whole genome shotgun (WGS) entry which is preliminary data.</text>
</comment>
<evidence type="ECO:0000313" key="1">
    <source>
        <dbReference type="EMBL" id="KAJ1177778.1"/>
    </source>
</evidence>
<keyword evidence="2" id="KW-1185">Reference proteome</keyword>
<dbReference type="EMBL" id="JANPWB010000006">
    <property type="protein sequence ID" value="KAJ1177778.1"/>
    <property type="molecule type" value="Genomic_DNA"/>
</dbReference>
<dbReference type="AlphaFoldDB" id="A0AAV7TMX9"/>
<sequence>MAGGSLPRLPFVIAEKELIKVDYLTRLSCSGSSKRRGRIQEKKTTNLNLQIVPDAYQEVKRMQSTLEAADDDKPEEEQVELEYIEVLVTDPELQLLEEQEDNIQEKGPLPGQGTMCLLSTCLLRSCGQEG</sequence>
<evidence type="ECO:0000313" key="2">
    <source>
        <dbReference type="Proteomes" id="UP001066276"/>
    </source>
</evidence>
<protein>
    <submittedName>
        <fullName evidence="1">Uncharacterized protein</fullName>
    </submittedName>
</protein>
<gene>
    <name evidence="1" type="ORF">NDU88_003030</name>
</gene>
<organism evidence="1 2">
    <name type="scientific">Pleurodeles waltl</name>
    <name type="common">Iberian ribbed newt</name>
    <dbReference type="NCBI Taxonomy" id="8319"/>
    <lineage>
        <taxon>Eukaryota</taxon>
        <taxon>Metazoa</taxon>
        <taxon>Chordata</taxon>
        <taxon>Craniata</taxon>
        <taxon>Vertebrata</taxon>
        <taxon>Euteleostomi</taxon>
        <taxon>Amphibia</taxon>
        <taxon>Batrachia</taxon>
        <taxon>Caudata</taxon>
        <taxon>Salamandroidea</taxon>
        <taxon>Salamandridae</taxon>
        <taxon>Pleurodelinae</taxon>
        <taxon>Pleurodeles</taxon>
    </lineage>
</organism>